<keyword evidence="2" id="KW-1185">Reference proteome</keyword>
<dbReference type="PATRIC" id="fig|1194972.3.peg.4213"/>
<protein>
    <recommendedName>
        <fullName evidence="3">TetR family transcriptional regulator</fullName>
    </recommendedName>
</protein>
<gene>
    <name evidence="1" type="ORF">MVAC_21128</name>
</gene>
<reference evidence="1 2" key="1">
    <citation type="journal article" date="2012" name="J. Bacteriol.">
        <title>Complete Genome Sequence of Mycobacterium vaccae Type Strain ATCC 25954.</title>
        <authorList>
            <person name="Ho Y.S."/>
            <person name="Adroub S.A."/>
            <person name="Abadi M."/>
            <person name="Al Alwan B."/>
            <person name="Alkhateeb R."/>
            <person name="Gao G."/>
            <person name="Ragab A."/>
            <person name="Ali S."/>
            <person name="van Soolingen D."/>
            <person name="Bitter W."/>
            <person name="Pain A."/>
            <person name="Abdallah A.M."/>
        </authorList>
    </citation>
    <scope>NUCLEOTIDE SEQUENCE [LARGE SCALE GENOMIC DNA]</scope>
    <source>
        <strain evidence="1 2">ATCC 25954</strain>
    </source>
</reference>
<dbReference type="eggNOG" id="COG3226">
    <property type="taxonomic scope" value="Bacteria"/>
</dbReference>
<dbReference type="EMBL" id="ALQA01000054">
    <property type="protein sequence ID" value="EJZ06720.1"/>
    <property type="molecule type" value="Genomic_DNA"/>
</dbReference>
<dbReference type="AlphaFoldDB" id="K0UNS0"/>
<dbReference type="Proteomes" id="UP000006072">
    <property type="component" value="Unassembled WGS sequence"/>
</dbReference>
<dbReference type="Gene3D" id="1.10.357.10">
    <property type="entry name" value="Tetracycline Repressor, domain 2"/>
    <property type="match status" value="1"/>
</dbReference>
<evidence type="ECO:0000313" key="1">
    <source>
        <dbReference type="EMBL" id="EJZ06720.1"/>
    </source>
</evidence>
<sequence>MDRTAGVPNGTTSYYYRTRDALVRGVGQRVAEIDMANLASLSEDAHRGGSPLAWLAELVMMQAEGQGLMLNRARQELMLAAMRDPELAAMSGTFVARVIVMTHDAVTALQPASDDHALREAQSDAVTTFIAGLFARFAAGDRPFVDAADLERMLHAIVTAVALERGHAP</sequence>
<evidence type="ECO:0008006" key="3">
    <source>
        <dbReference type="Google" id="ProtNLM"/>
    </source>
</evidence>
<proteinExistence type="predicted"/>
<organism evidence="1 2">
    <name type="scientific">Mycolicibacterium vaccae ATCC 25954</name>
    <dbReference type="NCBI Taxonomy" id="1194972"/>
    <lineage>
        <taxon>Bacteria</taxon>
        <taxon>Bacillati</taxon>
        <taxon>Actinomycetota</taxon>
        <taxon>Actinomycetes</taxon>
        <taxon>Mycobacteriales</taxon>
        <taxon>Mycobacteriaceae</taxon>
        <taxon>Mycolicibacterium</taxon>
    </lineage>
</organism>
<name>K0UNS0_MYCVA</name>
<dbReference type="HOGENOM" id="CLU_069356_21_0_11"/>
<comment type="caution">
    <text evidence="1">The sequence shown here is derived from an EMBL/GenBank/DDBJ whole genome shotgun (WGS) entry which is preliminary data.</text>
</comment>
<evidence type="ECO:0000313" key="2">
    <source>
        <dbReference type="Proteomes" id="UP000006072"/>
    </source>
</evidence>
<accession>K0UNS0</accession>